<dbReference type="RefSeq" id="WP_277898352.1">
    <property type="nucleotide sequence ID" value="NZ_JAPMUA010000001.1"/>
</dbReference>
<evidence type="ECO:0000313" key="4">
    <source>
        <dbReference type="Proteomes" id="UP001153642"/>
    </source>
</evidence>
<organism evidence="3 4">
    <name type="scientific">Galbibacter pacificus</name>
    <dbReference type="NCBI Taxonomy" id="2996052"/>
    <lineage>
        <taxon>Bacteria</taxon>
        <taxon>Pseudomonadati</taxon>
        <taxon>Bacteroidota</taxon>
        <taxon>Flavobacteriia</taxon>
        <taxon>Flavobacteriales</taxon>
        <taxon>Flavobacteriaceae</taxon>
        <taxon>Galbibacter</taxon>
    </lineage>
</organism>
<evidence type="ECO:0000256" key="1">
    <source>
        <dbReference type="SAM" id="SignalP"/>
    </source>
</evidence>
<reference evidence="3" key="1">
    <citation type="submission" date="2022-11" db="EMBL/GenBank/DDBJ databases">
        <title>High-quality draft genome sequence of Galbibacter sp. strain CMA-7.</title>
        <authorList>
            <person name="Wei L."/>
            <person name="Dong C."/>
            <person name="Shao Z."/>
        </authorList>
    </citation>
    <scope>NUCLEOTIDE SEQUENCE</scope>
    <source>
        <strain evidence="3">CMA-7</strain>
    </source>
</reference>
<feature type="domain" description="SGNH hydrolase-type esterase" evidence="2">
    <location>
        <begin position="55"/>
        <end position="213"/>
    </location>
</feature>
<dbReference type="Gene3D" id="3.40.50.1110">
    <property type="entry name" value="SGNH hydrolase"/>
    <property type="match status" value="1"/>
</dbReference>
<accession>A0ABT6FMU8</accession>
<dbReference type="InterPro" id="IPR036514">
    <property type="entry name" value="SGNH_hydro_sf"/>
</dbReference>
<keyword evidence="1" id="KW-0732">Signal</keyword>
<keyword evidence="4" id="KW-1185">Reference proteome</keyword>
<dbReference type="Pfam" id="PF13472">
    <property type="entry name" value="Lipase_GDSL_2"/>
    <property type="match status" value="1"/>
</dbReference>
<proteinExistence type="predicted"/>
<feature type="signal peptide" evidence="1">
    <location>
        <begin position="1"/>
        <end position="21"/>
    </location>
</feature>
<dbReference type="PANTHER" id="PTHR30383:SF5">
    <property type="entry name" value="SGNH HYDROLASE-TYPE ESTERASE DOMAIN-CONTAINING PROTEIN"/>
    <property type="match status" value="1"/>
</dbReference>
<dbReference type="EMBL" id="JAPMUA010000001">
    <property type="protein sequence ID" value="MDG3584594.1"/>
    <property type="molecule type" value="Genomic_DNA"/>
</dbReference>
<dbReference type="Proteomes" id="UP001153642">
    <property type="component" value="Unassembled WGS sequence"/>
</dbReference>
<dbReference type="PANTHER" id="PTHR30383">
    <property type="entry name" value="THIOESTERASE 1/PROTEASE 1/LYSOPHOSPHOLIPASE L1"/>
    <property type="match status" value="1"/>
</dbReference>
<evidence type="ECO:0000313" key="3">
    <source>
        <dbReference type="EMBL" id="MDG3584594.1"/>
    </source>
</evidence>
<name>A0ABT6FMU8_9FLAO</name>
<gene>
    <name evidence="3" type="ORF">OSR52_01850</name>
</gene>
<evidence type="ECO:0000259" key="2">
    <source>
        <dbReference type="Pfam" id="PF13472"/>
    </source>
</evidence>
<dbReference type="SUPFAM" id="SSF52266">
    <property type="entry name" value="SGNH hydrolase"/>
    <property type="match status" value="1"/>
</dbReference>
<sequence length="226" mass="26098">MKTKRYGCIVLITLSFCVLNAQNKTIDTTYRPKTYNVQVRQFKSYPDNPNDIVFLGNSITARAHWNELLGLPDARNRGISGDTTFGVLERLDEITEGKPEKIFMLIGINDISRNFPDSVILGNYEKIIQHIQSKSPHTKLFVETILPVNSNFKAYERHYHKDNHILEVNKGIKELADKYSVTLIDLYPLFLDNEARLDAKYTDEGLHLNEIGYLHWKKILQPYLAN</sequence>
<feature type="chain" id="PRO_5047216738" evidence="1">
    <location>
        <begin position="22"/>
        <end position="226"/>
    </location>
</feature>
<dbReference type="InterPro" id="IPR013830">
    <property type="entry name" value="SGNH_hydro"/>
</dbReference>
<protein>
    <submittedName>
        <fullName evidence="3">GDSL-type esterase/lipase family protein</fullName>
    </submittedName>
</protein>
<comment type="caution">
    <text evidence="3">The sequence shown here is derived from an EMBL/GenBank/DDBJ whole genome shotgun (WGS) entry which is preliminary data.</text>
</comment>
<dbReference type="InterPro" id="IPR051532">
    <property type="entry name" value="Ester_Hydrolysis_Enzymes"/>
</dbReference>